<dbReference type="PANTHER" id="PTHR38447">
    <property type="entry name" value="TRANSCRIPTION FACTOR YDEB-RELATED"/>
    <property type="match status" value="1"/>
</dbReference>
<dbReference type="InterPro" id="IPR048792">
    <property type="entry name" value="CarD_C"/>
</dbReference>
<evidence type="ECO:0000313" key="3">
    <source>
        <dbReference type="Proteomes" id="UP000468943"/>
    </source>
</evidence>
<feature type="domain" description="CarD-like/TRCF RNAP-interacting" evidence="1">
    <location>
        <begin position="7"/>
        <end position="117"/>
    </location>
</feature>
<dbReference type="AlphaFoldDB" id="A0A6I4SIY7"/>
<dbReference type="Proteomes" id="UP000468943">
    <property type="component" value="Unassembled WGS sequence"/>
</dbReference>
<protein>
    <submittedName>
        <fullName evidence="2">CarD family transcriptional regulator</fullName>
    </submittedName>
</protein>
<dbReference type="Gene3D" id="2.40.10.170">
    <property type="match status" value="1"/>
</dbReference>
<dbReference type="InterPro" id="IPR003711">
    <property type="entry name" value="CarD-like/TRCF_RID"/>
</dbReference>
<dbReference type="EMBL" id="WTYS01000001">
    <property type="protein sequence ID" value="MXO55679.1"/>
    <property type="molecule type" value="Genomic_DNA"/>
</dbReference>
<dbReference type="OrthoDB" id="9786074at2"/>
<dbReference type="PANTHER" id="PTHR38447:SF1">
    <property type="entry name" value="RNA POLYMERASE-BINDING TRANSCRIPTION FACTOR CARD"/>
    <property type="match status" value="1"/>
</dbReference>
<reference evidence="2 3" key="1">
    <citation type="submission" date="2019-12" db="EMBL/GenBank/DDBJ databases">
        <title>Genomic-based taxomic classification of the family Erythrobacteraceae.</title>
        <authorList>
            <person name="Xu L."/>
        </authorList>
    </citation>
    <scope>NUCLEOTIDE SEQUENCE [LARGE SCALE GENOMIC DNA]</scope>
    <source>
        <strain evidence="2 3">JCM 17802</strain>
    </source>
</reference>
<dbReference type="SUPFAM" id="SSF141259">
    <property type="entry name" value="CarD-like"/>
    <property type="match status" value="1"/>
</dbReference>
<dbReference type="InterPro" id="IPR042215">
    <property type="entry name" value="CarD-like_C"/>
</dbReference>
<dbReference type="GO" id="GO:0009303">
    <property type="term" value="P:rRNA transcription"/>
    <property type="evidence" value="ECO:0007669"/>
    <property type="project" value="TreeGrafter"/>
</dbReference>
<dbReference type="Pfam" id="PF02559">
    <property type="entry name" value="CarD_TRCF_RID"/>
    <property type="match status" value="1"/>
</dbReference>
<dbReference type="InterPro" id="IPR052531">
    <property type="entry name" value="CarD-like_regulator"/>
</dbReference>
<sequence>MAGKALAFDVGDYVVYPKHGVGRVTEIQNEEIAGMALELYVLRFEKERMTLRVPTNKVEAIGMRKLSSDKTLKEAMETLKGKPKVKRTMWSRRAQEYEAKINSGDLVSIAEVTRDLFRPDDQPEQSYSERQIFEAASSRLARELAAMDKTDEPTALEKVLDILREHAPQYYDNGDDDS</sequence>
<name>A0A6I4SIY7_9SPHN</name>
<keyword evidence="3" id="KW-1185">Reference proteome</keyword>
<gene>
    <name evidence="2" type="ORF">GRI36_02165</name>
</gene>
<comment type="caution">
    <text evidence="2">The sequence shown here is derived from an EMBL/GenBank/DDBJ whole genome shotgun (WGS) entry which is preliminary data.</text>
</comment>
<dbReference type="Gene3D" id="1.20.58.1290">
    <property type="entry name" value="CarD-like, C-terminal domain"/>
    <property type="match status" value="1"/>
</dbReference>
<dbReference type="RefSeq" id="WP_160596972.1">
    <property type="nucleotide sequence ID" value="NZ_WTYS01000001.1"/>
</dbReference>
<dbReference type="InterPro" id="IPR036101">
    <property type="entry name" value="CarD-like/TRCF_RID_sf"/>
</dbReference>
<organism evidence="2 3">
    <name type="scientific">Pontixanthobacter gangjinensis</name>
    <dbReference type="NCBI Taxonomy" id="1028742"/>
    <lineage>
        <taxon>Bacteria</taxon>
        <taxon>Pseudomonadati</taxon>
        <taxon>Pseudomonadota</taxon>
        <taxon>Alphaproteobacteria</taxon>
        <taxon>Sphingomonadales</taxon>
        <taxon>Erythrobacteraceae</taxon>
        <taxon>Pontixanthobacter</taxon>
    </lineage>
</organism>
<accession>A0A6I4SIY7</accession>
<dbReference type="Pfam" id="PF21095">
    <property type="entry name" value="CarD_C"/>
    <property type="match status" value="1"/>
</dbReference>
<evidence type="ECO:0000259" key="1">
    <source>
        <dbReference type="SMART" id="SM01058"/>
    </source>
</evidence>
<proteinExistence type="predicted"/>
<evidence type="ECO:0000313" key="2">
    <source>
        <dbReference type="EMBL" id="MXO55679.1"/>
    </source>
</evidence>
<dbReference type="SMART" id="SM01058">
    <property type="entry name" value="CarD_TRCF"/>
    <property type="match status" value="1"/>
</dbReference>